<reference evidence="1 2" key="1">
    <citation type="journal article" date="2023" name="Nucleic Acids Res.">
        <title>The hologenome of Daphnia magna reveals possible DNA methylation and microbiome-mediated evolution of the host genome.</title>
        <authorList>
            <person name="Chaturvedi A."/>
            <person name="Li X."/>
            <person name="Dhandapani V."/>
            <person name="Marshall H."/>
            <person name="Kissane S."/>
            <person name="Cuenca-Cambronero M."/>
            <person name="Asole G."/>
            <person name="Calvet F."/>
            <person name="Ruiz-Romero M."/>
            <person name="Marangio P."/>
            <person name="Guigo R."/>
            <person name="Rago D."/>
            <person name="Mirbahai L."/>
            <person name="Eastwood N."/>
            <person name="Colbourne J.K."/>
            <person name="Zhou J."/>
            <person name="Mallon E."/>
            <person name="Orsini L."/>
        </authorList>
    </citation>
    <scope>NUCLEOTIDE SEQUENCE [LARGE SCALE GENOMIC DNA]</scope>
    <source>
        <strain evidence="1">LRV0_1</strain>
    </source>
</reference>
<dbReference type="EMBL" id="JAOYFB010000036">
    <property type="protein sequence ID" value="KAK4020638.1"/>
    <property type="molecule type" value="Genomic_DNA"/>
</dbReference>
<evidence type="ECO:0000313" key="2">
    <source>
        <dbReference type="Proteomes" id="UP001234178"/>
    </source>
</evidence>
<evidence type="ECO:0000313" key="1">
    <source>
        <dbReference type="EMBL" id="KAK4020638.1"/>
    </source>
</evidence>
<dbReference type="Proteomes" id="UP001234178">
    <property type="component" value="Unassembled WGS sequence"/>
</dbReference>
<sequence length="177" mass="20723">MGETILEKKKEVGRQPNRYAIFSALSRTSEYDDDDDPRGKWQVVQFHRETTYTHTHREKRNNNKKRATTEILRPVGMIAGPIHHHARIVWEARQQQQRQPKPPFTLETTMFGCVFAVVVVGCSSSDFDEFFFLYLMAKNNKKKTLTRRRTRLLKIVLTDHPEGRLYPQADIIEAAHN</sequence>
<proteinExistence type="predicted"/>
<organism evidence="1 2">
    <name type="scientific">Daphnia magna</name>
    <dbReference type="NCBI Taxonomy" id="35525"/>
    <lineage>
        <taxon>Eukaryota</taxon>
        <taxon>Metazoa</taxon>
        <taxon>Ecdysozoa</taxon>
        <taxon>Arthropoda</taxon>
        <taxon>Crustacea</taxon>
        <taxon>Branchiopoda</taxon>
        <taxon>Diplostraca</taxon>
        <taxon>Cladocera</taxon>
        <taxon>Anomopoda</taxon>
        <taxon>Daphniidae</taxon>
        <taxon>Daphnia</taxon>
    </lineage>
</organism>
<accession>A0ABR0A699</accession>
<protein>
    <submittedName>
        <fullName evidence="1">Uncharacterized protein</fullName>
    </submittedName>
</protein>
<gene>
    <name evidence="1" type="ORF">OUZ56_002602</name>
</gene>
<keyword evidence="2" id="KW-1185">Reference proteome</keyword>
<comment type="caution">
    <text evidence="1">The sequence shown here is derived from an EMBL/GenBank/DDBJ whole genome shotgun (WGS) entry which is preliminary data.</text>
</comment>
<name>A0ABR0A699_9CRUS</name>